<evidence type="ECO:0000256" key="1">
    <source>
        <dbReference type="SAM" id="MobiDB-lite"/>
    </source>
</evidence>
<reference evidence="5" key="2">
    <citation type="submission" date="2023-08" db="EMBL/GenBank/DDBJ databases">
        <title>Complete Genome Sequences of butyrate producing Anaerostipes hadrus strains BA1 and GIF7 isolated from the terminal ileum of a healthy lean male.</title>
        <authorList>
            <person name="Low A."/>
            <person name="Sheludchenko M."/>
            <person name="Cheng H.E."/>
            <person name="Koh X.Q."/>
            <person name="Lee J."/>
        </authorList>
    </citation>
    <scope>NUCLEOTIDE SEQUENCE</scope>
    <source>
        <strain evidence="5">BA1</strain>
    </source>
</reference>
<dbReference type="Proteomes" id="UP001243496">
    <property type="component" value="Chromosome"/>
</dbReference>
<protein>
    <submittedName>
        <fullName evidence="5">DUF2953 domain-containing protein</fullName>
    </submittedName>
    <submittedName>
        <fullName evidence="3">Protein of uncharacterized function (DUF2953)</fullName>
    </submittedName>
</protein>
<dbReference type="AlphaFoldDB" id="A0A173T0Q8"/>
<evidence type="ECO:0000313" key="3">
    <source>
        <dbReference type="EMBL" id="CUM96100.1"/>
    </source>
</evidence>
<dbReference type="GeneID" id="92741871"/>
<accession>A0A173T0Q8</accession>
<evidence type="ECO:0000313" key="7">
    <source>
        <dbReference type="Proteomes" id="UP000095598"/>
    </source>
</evidence>
<evidence type="ECO:0000256" key="2">
    <source>
        <dbReference type="SAM" id="Phobius"/>
    </source>
</evidence>
<feature type="region of interest" description="Disordered" evidence="1">
    <location>
        <begin position="90"/>
        <end position="127"/>
    </location>
</feature>
<dbReference type="RefSeq" id="WP_055073208.1">
    <property type="nucleotide sequence ID" value="NZ_BAABYN010000001.1"/>
</dbReference>
<sequence length="327" mass="38668">MSILFLILKIIGILILIPIVLLLILLIFPICYQIEGDFDGKSPKAQVKVSWAVIFLRAKAFYEEELNFGIRIFGIPIYDSRKEHWSVFGEHKKKDKKKHKKRSDSKKKQKNKKNNKKRVEKKKSTYPSEDEDVFNLTWDEKEERTKTSTTRKMYERSEDKISESKIDKTTDKEKEFFGKRIVNFLKKCYNRCKNFITKIRKITNKMEMIGDLLEDEDIIDAVKRIKRYGVNGVKLLLPQKLNAKIIFGFEDPYYTGKVLGWTAALIPIYGDHINITPDFEKRILKGELKIKGRIRRYKILYLLWKVYKDKDELIKQKDRAIRMIGGS</sequence>
<dbReference type="EMBL" id="CYXT01000011">
    <property type="protein sequence ID" value="CUM96100.1"/>
    <property type="molecule type" value="Genomic_DNA"/>
</dbReference>
<dbReference type="EMBL" id="CP132968">
    <property type="protein sequence ID" value="WMD15849.1"/>
    <property type="molecule type" value="Genomic_DNA"/>
</dbReference>
<dbReference type="InterPro" id="IPR021338">
    <property type="entry name" value="DUF2953"/>
</dbReference>
<keyword evidence="2" id="KW-1133">Transmembrane helix</keyword>
<feature type="compositionally biased region" description="Basic residues" evidence="1">
    <location>
        <begin position="93"/>
        <end position="121"/>
    </location>
</feature>
<dbReference type="Proteomes" id="UP000095598">
    <property type="component" value="Unassembled WGS sequence"/>
</dbReference>
<dbReference type="Proteomes" id="UP000095553">
    <property type="component" value="Unassembled WGS sequence"/>
</dbReference>
<feature type="transmembrane region" description="Helical" evidence="2">
    <location>
        <begin position="6"/>
        <end position="32"/>
    </location>
</feature>
<proteinExistence type="predicted"/>
<keyword evidence="2" id="KW-0472">Membrane</keyword>
<gene>
    <name evidence="3" type="ORF">ERS852425_01721</name>
    <name evidence="4" type="ORF">ERS852571_02441</name>
    <name evidence="5" type="ORF">RBI15_10735</name>
</gene>
<dbReference type="EMBL" id="CYXY01000016">
    <property type="protein sequence ID" value="CUN08827.1"/>
    <property type="molecule type" value="Genomic_DNA"/>
</dbReference>
<evidence type="ECO:0000313" key="4">
    <source>
        <dbReference type="EMBL" id="CUN08827.1"/>
    </source>
</evidence>
<organism evidence="3 7">
    <name type="scientific">Anaerostipes hadrus</name>
    <dbReference type="NCBI Taxonomy" id="649756"/>
    <lineage>
        <taxon>Bacteria</taxon>
        <taxon>Bacillati</taxon>
        <taxon>Bacillota</taxon>
        <taxon>Clostridia</taxon>
        <taxon>Lachnospirales</taxon>
        <taxon>Lachnospiraceae</taxon>
        <taxon>Anaerostipes</taxon>
    </lineage>
</organism>
<dbReference type="Pfam" id="PF11167">
    <property type="entry name" value="DUF2953"/>
    <property type="match status" value="1"/>
</dbReference>
<evidence type="ECO:0000313" key="5">
    <source>
        <dbReference type="EMBL" id="WMD15849.1"/>
    </source>
</evidence>
<reference evidence="6 7" key="1">
    <citation type="submission" date="2015-09" db="EMBL/GenBank/DDBJ databases">
        <authorList>
            <consortium name="Pathogen Informatics"/>
        </authorList>
    </citation>
    <scope>NUCLEOTIDE SEQUENCE [LARGE SCALE GENOMIC DNA]</scope>
    <source>
        <strain evidence="3 7">2789STDY5608868</strain>
        <strain evidence="4 6">2789STDY5834959</strain>
    </source>
</reference>
<keyword evidence="2" id="KW-0812">Transmembrane</keyword>
<name>A0A173T0Q8_ANAHA</name>
<evidence type="ECO:0000313" key="6">
    <source>
        <dbReference type="Proteomes" id="UP000095553"/>
    </source>
</evidence>